<feature type="transmembrane region" description="Helical" evidence="1">
    <location>
        <begin position="29"/>
        <end position="54"/>
    </location>
</feature>
<evidence type="ECO:0000313" key="2">
    <source>
        <dbReference type="EMBL" id="ASF42691.1"/>
    </source>
</evidence>
<proteinExistence type="predicted"/>
<evidence type="ECO:0000313" key="3">
    <source>
        <dbReference type="Proteomes" id="UP000197007"/>
    </source>
</evidence>
<keyword evidence="3" id="KW-1185">Reference proteome</keyword>
<feature type="transmembrane region" description="Helical" evidence="1">
    <location>
        <begin position="121"/>
        <end position="138"/>
    </location>
</feature>
<dbReference type="RefSeq" id="WP_088593805.1">
    <property type="nucleotide sequence ID" value="NZ_CP022022.1"/>
</dbReference>
<dbReference type="EMBL" id="CP022022">
    <property type="protein sequence ID" value="ASF42691.1"/>
    <property type="molecule type" value="Genomic_DNA"/>
</dbReference>
<protein>
    <submittedName>
        <fullName evidence="2">Uncharacterized protein</fullName>
    </submittedName>
</protein>
<keyword evidence="1" id="KW-1133">Transmembrane helix</keyword>
<keyword evidence="1" id="KW-0472">Membrane</keyword>
<reference evidence="3" key="1">
    <citation type="submission" date="2017-06" db="EMBL/GenBank/DDBJ databases">
        <title>Complete genome sequence of Capnocytophaga sp. KCOM 1579 (=ChDC OS43) isolated from a human refractory periapical abscess lesion.</title>
        <authorList>
            <person name="Kook J.-K."/>
            <person name="Park S.-N."/>
            <person name="Lim Y.K."/>
            <person name="Roh H."/>
        </authorList>
    </citation>
    <scope>NUCLEOTIDE SEQUENCE [LARGE SCALE GENOMIC DNA]</scope>
    <source>
        <strain evidence="3">ChDC OS43</strain>
    </source>
</reference>
<feature type="transmembrane region" description="Helical" evidence="1">
    <location>
        <begin position="145"/>
        <end position="162"/>
    </location>
</feature>
<name>A0A1Z4BN08_9FLAO</name>
<dbReference type="Proteomes" id="UP000197007">
    <property type="component" value="Chromosome"/>
</dbReference>
<accession>A0A1Z4BN08</accession>
<dbReference type="AlphaFoldDB" id="A0A1Z4BN08"/>
<evidence type="ECO:0000256" key="1">
    <source>
        <dbReference type="SAM" id="Phobius"/>
    </source>
</evidence>
<gene>
    <name evidence="2" type="ORF">CBG49_06180</name>
</gene>
<organism evidence="2 3">
    <name type="scientific">Capnocytophaga endodontalis</name>
    <dbReference type="NCBI Taxonomy" id="2708117"/>
    <lineage>
        <taxon>Bacteria</taxon>
        <taxon>Pseudomonadati</taxon>
        <taxon>Bacteroidota</taxon>
        <taxon>Flavobacteriia</taxon>
        <taxon>Flavobacteriales</taxon>
        <taxon>Flavobacteriaceae</taxon>
        <taxon>Capnocytophaga</taxon>
    </lineage>
</organism>
<feature type="transmembrane region" description="Helical" evidence="1">
    <location>
        <begin position="60"/>
        <end position="81"/>
    </location>
</feature>
<feature type="transmembrane region" description="Helical" evidence="1">
    <location>
        <begin position="168"/>
        <end position="190"/>
    </location>
</feature>
<sequence length="198" mass="22724">MTELQPSESLKIIQEIIQQRKQKYEANGFFLLFWGALIALSGIVQFTMLISNFYPKQSGMVWAVLMPLGFIINFGILLRNRGEQRKAFLSADWLDWAWCVAGVVALFSFCMPFSLWNHYEIALLTIYFPFAFVALAVALQLKMRLWVATSLIAIVIIYTVLYCQYGVYLPLLSSVLACLLFLIPGVQLYIHHKKQQNV</sequence>
<feature type="transmembrane region" description="Helical" evidence="1">
    <location>
        <begin position="93"/>
        <end position="115"/>
    </location>
</feature>
<keyword evidence="1" id="KW-0812">Transmembrane</keyword>
<dbReference type="KEGG" id="capn:CBG49_06180"/>